<keyword evidence="9" id="KW-1185">Reference proteome</keyword>
<dbReference type="Gene3D" id="3.40.30.10">
    <property type="entry name" value="Glutaredoxin"/>
    <property type="match status" value="1"/>
</dbReference>
<dbReference type="InterPro" id="IPR012336">
    <property type="entry name" value="Thioredoxin-like_fold"/>
</dbReference>
<evidence type="ECO:0000256" key="3">
    <source>
        <dbReference type="ARBA" id="ARBA00023002"/>
    </source>
</evidence>
<evidence type="ECO:0000256" key="4">
    <source>
        <dbReference type="ARBA" id="ARBA00023157"/>
    </source>
</evidence>
<keyword evidence="4" id="KW-1015">Disulfide bond</keyword>
<dbReference type="Proteomes" id="UP001501447">
    <property type="component" value="Unassembled WGS sequence"/>
</dbReference>
<organism evidence="8 9">
    <name type="scientific">Streptomyces axinellae</name>
    <dbReference type="NCBI Taxonomy" id="552788"/>
    <lineage>
        <taxon>Bacteria</taxon>
        <taxon>Bacillati</taxon>
        <taxon>Actinomycetota</taxon>
        <taxon>Actinomycetes</taxon>
        <taxon>Kitasatosporales</taxon>
        <taxon>Streptomycetaceae</taxon>
        <taxon>Streptomyces</taxon>
    </lineage>
</organism>
<comment type="caution">
    <text evidence="8">The sequence shown here is derived from an EMBL/GenBank/DDBJ whole genome shotgun (WGS) entry which is preliminary data.</text>
</comment>
<reference evidence="9" key="1">
    <citation type="journal article" date="2019" name="Int. J. Syst. Evol. Microbiol.">
        <title>The Global Catalogue of Microorganisms (GCM) 10K type strain sequencing project: providing services to taxonomists for standard genome sequencing and annotation.</title>
        <authorList>
            <consortium name="The Broad Institute Genomics Platform"/>
            <consortium name="The Broad Institute Genome Sequencing Center for Infectious Disease"/>
            <person name="Wu L."/>
            <person name="Ma J."/>
        </authorList>
    </citation>
    <scope>NUCLEOTIDE SEQUENCE [LARGE SCALE GENOMIC DNA]</scope>
    <source>
        <strain evidence="9">JCM 16373</strain>
    </source>
</reference>
<feature type="domain" description="Thioredoxin-like fold" evidence="7">
    <location>
        <begin position="25"/>
        <end position="195"/>
    </location>
</feature>
<evidence type="ECO:0000256" key="6">
    <source>
        <dbReference type="SAM" id="MobiDB-lite"/>
    </source>
</evidence>
<evidence type="ECO:0000256" key="2">
    <source>
        <dbReference type="ARBA" id="ARBA00022729"/>
    </source>
</evidence>
<evidence type="ECO:0000256" key="1">
    <source>
        <dbReference type="ARBA" id="ARBA00005791"/>
    </source>
</evidence>
<name>A0ABP6CUV1_9ACTN</name>
<dbReference type="PANTHER" id="PTHR13887:SF14">
    <property type="entry name" value="DISULFIDE BOND FORMATION PROTEIN D"/>
    <property type="match status" value="1"/>
</dbReference>
<keyword evidence="2" id="KW-0732">Signal</keyword>
<dbReference type="Pfam" id="PF13462">
    <property type="entry name" value="Thioredoxin_4"/>
    <property type="match status" value="1"/>
</dbReference>
<protein>
    <recommendedName>
        <fullName evidence="7">Thioredoxin-like fold domain-containing protein</fullName>
    </recommendedName>
</protein>
<sequence length="199" mass="21794">MIPANTTGEGGTTVVYGADPEGPSPGAPVLDVYADLRCPYCKRMENALGATMRQLADDGDVVLHYHFATFLDETLGGHGSHRALNALGAAANRGQRHFMAYLRTLYLNQPHEHNDAFAEERMLLGLANDVEGLRDATFETQVLESAFHEWVERVGRAYDESGVAATPTVIFRDRPVAVLDRKGQAVRPEEFTAQIHATT</sequence>
<evidence type="ECO:0000259" key="7">
    <source>
        <dbReference type="Pfam" id="PF13462"/>
    </source>
</evidence>
<dbReference type="CDD" id="cd02972">
    <property type="entry name" value="DsbA_family"/>
    <property type="match status" value="1"/>
</dbReference>
<comment type="similarity">
    <text evidence="1">Belongs to the thioredoxin family. DsbA subfamily.</text>
</comment>
<evidence type="ECO:0000313" key="9">
    <source>
        <dbReference type="Proteomes" id="UP001501447"/>
    </source>
</evidence>
<dbReference type="EMBL" id="BAAARJ010000016">
    <property type="protein sequence ID" value="GAA2627023.1"/>
    <property type="molecule type" value="Genomic_DNA"/>
</dbReference>
<gene>
    <name evidence="8" type="ORF">GCM10009863_47410</name>
</gene>
<evidence type="ECO:0000256" key="5">
    <source>
        <dbReference type="ARBA" id="ARBA00023284"/>
    </source>
</evidence>
<accession>A0ABP6CUV1</accession>
<dbReference type="InterPro" id="IPR036249">
    <property type="entry name" value="Thioredoxin-like_sf"/>
</dbReference>
<keyword evidence="3" id="KW-0560">Oxidoreductase</keyword>
<keyword evidence="5" id="KW-0676">Redox-active center</keyword>
<dbReference type="SUPFAM" id="SSF52833">
    <property type="entry name" value="Thioredoxin-like"/>
    <property type="match status" value="1"/>
</dbReference>
<dbReference type="RefSeq" id="WP_344568363.1">
    <property type="nucleotide sequence ID" value="NZ_BAAARJ010000016.1"/>
</dbReference>
<evidence type="ECO:0000313" key="8">
    <source>
        <dbReference type="EMBL" id="GAA2627023.1"/>
    </source>
</evidence>
<feature type="region of interest" description="Disordered" evidence="6">
    <location>
        <begin position="1"/>
        <end position="21"/>
    </location>
</feature>
<dbReference type="PANTHER" id="PTHR13887">
    <property type="entry name" value="GLUTATHIONE S-TRANSFERASE KAPPA"/>
    <property type="match status" value="1"/>
</dbReference>
<proteinExistence type="inferred from homology"/>